<protein>
    <submittedName>
        <fullName evidence="1">Uncharacterized protein</fullName>
    </submittedName>
</protein>
<keyword evidence="2" id="KW-1185">Reference proteome</keyword>
<name>A0ACB9GYQ2_CICIN</name>
<gene>
    <name evidence="1" type="ORF">L2E82_01481</name>
</gene>
<proteinExistence type="predicted"/>
<reference evidence="2" key="1">
    <citation type="journal article" date="2022" name="Mol. Ecol. Resour.">
        <title>The genomes of chicory, endive, great burdock and yacon provide insights into Asteraceae palaeo-polyploidization history and plant inulin production.</title>
        <authorList>
            <person name="Fan W."/>
            <person name="Wang S."/>
            <person name="Wang H."/>
            <person name="Wang A."/>
            <person name="Jiang F."/>
            <person name="Liu H."/>
            <person name="Zhao H."/>
            <person name="Xu D."/>
            <person name="Zhang Y."/>
        </authorList>
    </citation>
    <scope>NUCLEOTIDE SEQUENCE [LARGE SCALE GENOMIC DNA]</scope>
    <source>
        <strain evidence="2">cv. Punajuju</strain>
    </source>
</reference>
<evidence type="ECO:0000313" key="1">
    <source>
        <dbReference type="EMBL" id="KAI3788708.1"/>
    </source>
</evidence>
<organism evidence="1 2">
    <name type="scientific">Cichorium intybus</name>
    <name type="common">Chicory</name>
    <dbReference type="NCBI Taxonomy" id="13427"/>
    <lineage>
        <taxon>Eukaryota</taxon>
        <taxon>Viridiplantae</taxon>
        <taxon>Streptophyta</taxon>
        <taxon>Embryophyta</taxon>
        <taxon>Tracheophyta</taxon>
        <taxon>Spermatophyta</taxon>
        <taxon>Magnoliopsida</taxon>
        <taxon>eudicotyledons</taxon>
        <taxon>Gunneridae</taxon>
        <taxon>Pentapetalae</taxon>
        <taxon>asterids</taxon>
        <taxon>campanulids</taxon>
        <taxon>Asterales</taxon>
        <taxon>Asteraceae</taxon>
        <taxon>Cichorioideae</taxon>
        <taxon>Cichorieae</taxon>
        <taxon>Cichoriinae</taxon>
        <taxon>Cichorium</taxon>
    </lineage>
</organism>
<dbReference type="EMBL" id="CM042009">
    <property type="protein sequence ID" value="KAI3788708.1"/>
    <property type="molecule type" value="Genomic_DNA"/>
</dbReference>
<comment type="caution">
    <text evidence="1">The sequence shown here is derived from an EMBL/GenBank/DDBJ whole genome shotgun (WGS) entry which is preliminary data.</text>
</comment>
<reference evidence="1 2" key="2">
    <citation type="journal article" date="2022" name="Mol. Ecol. Resour.">
        <title>The genomes of chicory, endive, great burdock and yacon provide insights into Asteraceae paleo-polyploidization history and plant inulin production.</title>
        <authorList>
            <person name="Fan W."/>
            <person name="Wang S."/>
            <person name="Wang H."/>
            <person name="Wang A."/>
            <person name="Jiang F."/>
            <person name="Liu H."/>
            <person name="Zhao H."/>
            <person name="Xu D."/>
            <person name="Zhang Y."/>
        </authorList>
    </citation>
    <scope>NUCLEOTIDE SEQUENCE [LARGE SCALE GENOMIC DNA]</scope>
    <source>
        <strain evidence="2">cv. Punajuju</strain>
        <tissue evidence="1">Leaves</tissue>
    </source>
</reference>
<sequence length="200" mass="22246">MSAYHGPRGTVPVLRKITEDINSRSIQDLHIFGDPSRIPIIIVERVVNAPLRTPSGNSYFRNMDPKGINGISQEHDPSLSTIQQKGRVVLSYPFFFYPVPDCKEQIELSASGDCAIPEVVADPQGEVGDIFQNLGVCVVQQCAKIRQQVSTAVMYDKSIKALKVKVPDSNEEFILHPATVWRNDRSAQSVAYSYFEHASL</sequence>
<accession>A0ACB9GYQ2</accession>
<dbReference type="Proteomes" id="UP001055811">
    <property type="component" value="Linkage Group LG01"/>
</dbReference>
<evidence type="ECO:0000313" key="2">
    <source>
        <dbReference type="Proteomes" id="UP001055811"/>
    </source>
</evidence>